<proteinExistence type="predicted"/>
<evidence type="ECO:0000259" key="8">
    <source>
        <dbReference type="Pfam" id="PF02687"/>
    </source>
</evidence>
<dbReference type="NCBIfam" id="TIGR01185">
    <property type="entry name" value="devC"/>
    <property type="match status" value="1"/>
</dbReference>
<gene>
    <name evidence="10" type="ORF">NIES23_20690</name>
</gene>
<feature type="transmembrane region" description="Helical" evidence="7">
    <location>
        <begin position="265"/>
        <end position="290"/>
    </location>
</feature>
<dbReference type="AlphaFoldDB" id="A0A1Z4KJX6"/>
<dbReference type="EMBL" id="AP018216">
    <property type="protein sequence ID" value="BAY69275.1"/>
    <property type="molecule type" value="Genomic_DNA"/>
</dbReference>
<evidence type="ECO:0000313" key="11">
    <source>
        <dbReference type="Proteomes" id="UP000217507"/>
    </source>
</evidence>
<feature type="transmembrane region" description="Helical" evidence="7">
    <location>
        <begin position="311"/>
        <end position="337"/>
    </location>
</feature>
<evidence type="ECO:0000313" key="10">
    <source>
        <dbReference type="EMBL" id="BAY69275.1"/>
    </source>
</evidence>
<dbReference type="Pfam" id="PF12704">
    <property type="entry name" value="MacB_PCD"/>
    <property type="match status" value="1"/>
</dbReference>
<evidence type="ECO:0000256" key="6">
    <source>
        <dbReference type="ARBA" id="ARBA00023136"/>
    </source>
</evidence>
<keyword evidence="6 7" id="KW-0472">Membrane</keyword>
<dbReference type="PANTHER" id="PTHR43738">
    <property type="entry name" value="ABC TRANSPORTER, MEMBRANE PROTEIN"/>
    <property type="match status" value="1"/>
</dbReference>
<name>A0A1Z4KJX6_ANAVA</name>
<accession>A0A1Z4KJX6</accession>
<dbReference type="PANTHER" id="PTHR43738:SF1">
    <property type="entry name" value="HEMIN TRANSPORT SYSTEM PERMEASE PROTEIN HRTB-RELATED"/>
    <property type="match status" value="1"/>
</dbReference>
<protein>
    <submittedName>
        <fullName evidence="10">Heterocyst specific ABC-transporter, membrane spanning subunit DevC homolog</fullName>
    </submittedName>
</protein>
<comment type="subcellular location">
    <subcellularLocation>
        <location evidence="1">Cell membrane</location>
        <topology evidence="1">Multi-pass membrane protein</topology>
    </subcellularLocation>
</comment>
<feature type="domain" description="ABC3 transporter permease C-terminal" evidence="8">
    <location>
        <begin position="274"/>
        <end position="384"/>
    </location>
</feature>
<dbReference type="PIRSF" id="PIRSF031773">
    <property type="entry name" value="DevC"/>
    <property type="match status" value="1"/>
</dbReference>
<dbReference type="Proteomes" id="UP000217507">
    <property type="component" value="Chromosome"/>
</dbReference>
<dbReference type="GO" id="GO:0005886">
    <property type="term" value="C:plasma membrane"/>
    <property type="evidence" value="ECO:0007669"/>
    <property type="project" value="UniProtKB-SubCell"/>
</dbReference>
<dbReference type="InterPro" id="IPR003838">
    <property type="entry name" value="ABC3_permease_C"/>
</dbReference>
<evidence type="ECO:0000256" key="5">
    <source>
        <dbReference type="ARBA" id="ARBA00022989"/>
    </source>
</evidence>
<organism evidence="10 11">
    <name type="scientific">Trichormus variabilis NIES-23</name>
    <dbReference type="NCBI Taxonomy" id="1973479"/>
    <lineage>
        <taxon>Bacteria</taxon>
        <taxon>Bacillati</taxon>
        <taxon>Cyanobacteriota</taxon>
        <taxon>Cyanophyceae</taxon>
        <taxon>Nostocales</taxon>
        <taxon>Nostocaceae</taxon>
        <taxon>Trichormus</taxon>
    </lineage>
</organism>
<sequence>MFSQIFRKTPLAWRQLMKEKTRLAVAVAGITFADMLMFIQLGFESALFDAAVKPHRNLQADLVLINPQFQTLFSVKSFSRERLYQALGYEGVQSVTPLYIGTGQWRNPETRQDRAILVWGIDPAASAFTFPEIRKNQDQIKQLNQVLFDQAGRPEYGAVGDIFKKTNSFQTELNNIGVNVSGVFSNGASFAADGNVIASDSTFLRLFPERKPDRIEVGLITLKPGVDKEKVRSQLAAGLPNDVIVLTPEGFAQTEKDYWANGTGIGFIFGLGVGVGFIVGIVIVYQILYSDVSDHLPEYATLKAMGYTDRYLLLVLLQEALLLAFLGYLPAYILSFGLYQVTYAATMLPIAMKLERAITVFILTIIMCTASGAIAMRKLRSADPADVF</sequence>
<feature type="transmembrane region" description="Helical" evidence="7">
    <location>
        <begin position="357"/>
        <end position="376"/>
    </location>
</feature>
<dbReference type="InterPro" id="IPR051125">
    <property type="entry name" value="ABC-4/HrtB_transporter"/>
</dbReference>
<keyword evidence="2" id="KW-0813">Transport</keyword>
<reference evidence="10 11" key="1">
    <citation type="submission" date="2017-06" db="EMBL/GenBank/DDBJ databases">
        <title>Genome sequencing of cyanobaciteial culture collection at National Institute for Environmental Studies (NIES).</title>
        <authorList>
            <person name="Hirose Y."/>
            <person name="Shimura Y."/>
            <person name="Fujisawa T."/>
            <person name="Nakamura Y."/>
            <person name="Kawachi M."/>
        </authorList>
    </citation>
    <scope>NUCLEOTIDE SEQUENCE [LARGE SCALE GENOMIC DNA]</scope>
    <source>
        <strain evidence="10 11">NIES-23</strain>
    </source>
</reference>
<keyword evidence="3" id="KW-1003">Cell membrane</keyword>
<dbReference type="InterPro" id="IPR025857">
    <property type="entry name" value="MacB_PCD"/>
</dbReference>
<dbReference type="InterPro" id="IPR005891">
    <property type="entry name" value="DevC"/>
</dbReference>
<evidence type="ECO:0000256" key="2">
    <source>
        <dbReference type="ARBA" id="ARBA00022448"/>
    </source>
</evidence>
<evidence type="ECO:0000256" key="7">
    <source>
        <dbReference type="SAM" id="Phobius"/>
    </source>
</evidence>
<evidence type="ECO:0000256" key="4">
    <source>
        <dbReference type="ARBA" id="ARBA00022692"/>
    </source>
</evidence>
<evidence type="ECO:0000259" key="9">
    <source>
        <dbReference type="Pfam" id="PF12704"/>
    </source>
</evidence>
<evidence type="ECO:0000256" key="1">
    <source>
        <dbReference type="ARBA" id="ARBA00004651"/>
    </source>
</evidence>
<evidence type="ECO:0000256" key="3">
    <source>
        <dbReference type="ARBA" id="ARBA00022475"/>
    </source>
</evidence>
<feature type="transmembrane region" description="Helical" evidence="7">
    <location>
        <begin position="21"/>
        <end position="43"/>
    </location>
</feature>
<keyword evidence="5 7" id="KW-1133">Transmembrane helix</keyword>
<feature type="domain" description="MacB-like periplasmic core" evidence="9">
    <location>
        <begin position="24"/>
        <end position="236"/>
    </location>
</feature>
<dbReference type="Pfam" id="PF02687">
    <property type="entry name" value="FtsX"/>
    <property type="match status" value="1"/>
</dbReference>
<keyword evidence="4 7" id="KW-0812">Transmembrane</keyword>